<evidence type="ECO:0000313" key="3">
    <source>
        <dbReference type="Proteomes" id="UP000631114"/>
    </source>
</evidence>
<dbReference type="PANTHER" id="PTHR31360">
    <property type="match status" value="1"/>
</dbReference>
<name>A0A835IAZ2_9MAGN</name>
<accession>A0A835IAZ2</accession>
<proteinExistence type="inferred from homology"/>
<gene>
    <name evidence="2" type="ORF">IFM89_002149</name>
</gene>
<dbReference type="AlphaFoldDB" id="A0A835IAZ2"/>
<dbReference type="EMBL" id="JADFTS010000003">
    <property type="protein sequence ID" value="KAF9612553.1"/>
    <property type="molecule type" value="Genomic_DNA"/>
</dbReference>
<keyword evidence="3" id="KW-1185">Reference proteome</keyword>
<comment type="caution">
    <text evidence="2">The sequence shown here is derived from an EMBL/GenBank/DDBJ whole genome shotgun (WGS) entry which is preliminary data.</text>
</comment>
<evidence type="ECO:0000313" key="2">
    <source>
        <dbReference type="EMBL" id="KAF9612553.1"/>
    </source>
</evidence>
<dbReference type="PANTHER" id="PTHR31360:SF1">
    <property type="entry name" value="OIL BODY-ASSOCIATED PROTEIN 2A"/>
    <property type="match status" value="1"/>
</dbReference>
<reference evidence="2 3" key="1">
    <citation type="submission" date="2020-10" db="EMBL/GenBank/DDBJ databases">
        <title>The Coptis chinensis genome and diversification of protoberbering-type alkaloids.</title>
        <authorList>
            <person name="Wang B."/>
            <person name="Shu S."/>
            <person name="Song C."/>
            <person name="Liu Y."/>
        </authorList>
    </citation>
    <scope>NUCLEOTIDE SEQUENCE [LARGE SCALE GENOMIC DNA]</scope>
    <source>
        <strain evidence="2">HL-2020</strain>
        <tissue evidence="2">Leaf</tissue>
    </source>
</reference>
<dbReference type="OrthoDB" id="1901244at2759"/>
<comment type="similarity">
    <text evidence="1">Belongs to the OBAP family.</text>
</comment>
<dbReference type="InterPro" id="IPR010686">
    <property type="entry name" value="OBAP-like"/>
</dbReference>
<protein>
    <submittedName>
        <fullName evidence="2">Uncharacterized protein</fullName>
    </submittedName>
</protein>
<evidence type="ECO:0000256" key="1">
    <source>
        <dbReference type="ARBA" id="ARBA00009740"/>
    </source>
</evidence>
<dbReference type="Pfam" id="PF06884">
    <property type="entry name" value="DUF1264"/>
    <property type="match status" value="1"/>
</dbReference>
<organism evidence="2 3">
    <name type="scientific">Coptis chinensis</name>
    <dbReference type="NCBI Taxonomy" id="261450"/>
    <lineage>
        <taxon>Eukaryota</taxon>
        <taxon>Viridiplantae</taxon>
        <taxon>Streptophyta</taxon>
        <taxon>Embryophyta</taxon>
        <taxon>Tracheophyta</taxon>
        <taxon>Spermatophyta</taxon>
        <taxon>Magnoliopsida</taxon>
        <taxon>Ranunculales</taxon>
        <taxon>Ranunculaceae</taxon>
        <taxon>Coptidoideae</taxon>
        <taxon>Coptis</taxon>
    </lineage>
</organism>
<sequence>MQQQQQHECTIAVYNKNMDNWQTKSCYHYLIKRLNQEFFKCAVYDSNDDTTGKLCGVEYMISKRIFNVLPPHEQKLWHSHTYDTPSSKENLWINMMVAEALNMTEFQDLSNIYGKFWCTWEWDNGDALPLGMPSSHLRAMEGVSSEDHLEGEIDAEGRKNKHHKERFITYVRRVKGGSKLKIARN</sequence>
<dbReference type="Proteomes" id="UP000631114">
    <property type="component" value="Unassembled WGS sequence"/>
</dbReference>